<dbReference type="Gene3D" id="3.30.450.90">
    <property type="match status" value="1"/>
</dbReference>
<evidence type="ECO:0000256" key="3">
    <source>
        <dbReference type="ARBA" id="ARBA00022840"/>
    </source>
</evidence>
<protein>
    <submittedName>
        <fullName evidence="5">Type II/IV secretion system protein</fullName>
    </submittedName>
</protein>
<evidence type="ECO:0000256" key="2">
    <source>
        <dbReference type="ARBA" id="ARBA00022741"/>
    </source>
</evidence>
<dbReference type="InterPro" id="IPR027417">
    <property type="entry name" value="P-loop_NTPase"/>
</dbReference>
<keyword evidence="2" id="KW-0547">Nucleotide-binding</keyword>
<dbReference type="PANTHER" id="PTHR30258">
    <property type="entry name" value="TYPE II SECRETION SYSTEM PROTEIN GSPE-RELATED"/>
    <property type="match status" value="1"/>
</dbReference>
<dbReference type="PANTHER" id="PTHR30258:SF2">
    <property type="entry name" value="COMG OPERON PROTEIN 1"/>
    <property type="match status" value="1"/>
</dbReference>
<dbReference type="InterPro" id="IPR001482">
    <property type="entry name" value="T2SS/T4SS_dom"/>
</dbReference>
<dbReference type="SUPFAM" id="SSF52540">
    <property type="entry name" value="P-loop containing nucleoside triphosphate hydrolases"/>
    <property type="match status" value="1"/>
</dbReference>
<dbReference type="CDD" id="cd01129">
    <property type="entry name" value="PulE-GspE-like"/>
    <property type="match status" value="1"/>
</dbReference>
<sequence>MKRDPEEWRQVSAGDIVTALLTRAIEEKASDIHVEPLDTVMRIRFRRDGVLTTAAMLPGDKGEKITARLKILAGLDIANKRIPQDGRIIWQEKTQTIDMRVSTMPTIRGEKTVIRLLDTGQLELELSCLGMLPEVQAVLRQLIHRSHGLFIFSGPTGSGKTSTLYAALQELHLPEVSIATLEDPVEYKVEGICQSQIQTKGGLLFQNGLRALLRQDPDILVIGEIRDRETARIAVQAALTGHVVFTTLHTATAVEVPERLIDMGVEPYLVADALVGMTAQRLVRRLCPHCRKKREDSQIRGLYRHHRCERCFFSGYKGRFSLCEIVRVGETVRHCIRQGGMVAAMREAAIADGAIFMETVIRTQLQSGNTDWEEIQRVCDGSEGNGYGSGNDSDTSRS</sequence>
<accession>A0ABN0D0X3</accession>
<evidence type="ECO:0000259" key="4">
    <source>
        <dbReference type="PROSITE" id="PS00662"/>
    </source>
</evidence>
<dbReference type="EMBL" id="AFIJ01000008">
    <property type="protein sequence ID" value="EGL41824.1"/>
    <property type="molecule type" value="Genomic_DNA"/>
</dbReference>
<evidence type="ECO:0000313" key="6">
    <source>
        <dbReference type="Proteomes" id="UP000004018"/>
    </source>
</evidence>
<organism evidence="5 6">
    <name type="scientific">Megasphaera lornae</name>
    <dbReference type="NCBI Taxonomy" id="1000568"/>
    <lineage>
        <taxon>Bacteria</taxon>
        <taxon>Bacillati</taxon>
        <taxon>Bacillota</taxon>
        <taxon>Negativicutes</taxon>
        <taxon>Veillonellales</taxon>
        <taxon>Veillonellaceae</taxon>
        <taxon>Megasphaera</taxon>
    </lineage>
</organism>
<dbReference type="Gene3D" id="3.40.50.300">
    <property type="entry name" value="P-loop containing nucleotide triphosphate hydrolases"/>
    <property type="match status" value="1"/>
</dbReference>
<keyword evidence="6" id="KW-1185">Reference proteome</keyword>
<comment type="caution">
    <text evidence="5">The sequence shown here is derived from an EMBL/GenBank/DDBJ whole genome shotgun (WGS) entry which is preliminary data.</text>
</comment>
<proteinExistence type="inferred from homology"/>
<feature type="domain" description="Bacterial type II secretion system protein E" evidence="4">
    <location>
        <begin position="213"/>
        <end position="227"/>
    </location>
</feature>
<keyword evidence="3" id="KW-0067">ATP-binding</keyword>
<dbReference type="InterPro" id="IPR003593">
    <property type="entry name" value="AAA+_ATPase"/>
</dbReference>
<evidence type="ECO:0000256" key="1">
    <source>
        <dbReference type="ARBA" id="ARBA00006611"/>
    </source>
</evidence>
<dbReference type="RefSeq" id="WP_007390614.1">
    <property type="nucleotide sequence ID" value="NZ_AFIJ01000008.1"/>
</dbReference>
<dbReference type="Proteomes" id="UP000004018">
    <property type="component" value="Unassembled WGS sequence"/>
</dbReference>
<comment type="similarity">
    <text evidence="1">Belongs to the GSP E family.</text>
</comment>
<reference evidence="5 6" key="1">
    <citation type="submission" date="2011-04" db="EMBL/GenBank/DDBJ databases">
        <authorList>
            <person name="Harkins D.M."/>
            <person name="Madupu R."/>
            <person name="Durkin A.S."/>
            <person name="Torralba M."/>
            <person name="Methe B."/>
            <person name="Sutton G.G."/>
            <person name="Nelson K.E."/>
        </authorList>
    </citation>
    <scope>NUCLEOTIDE SEQUENCE [LARGE SCALE GENOMIC DNA]</scope>
    <source>
        <strain evidence="5 6">UPII 199-6</strain>
    </source>
</reference>
<dbReference type="PROSITE" id="PS00662">
    <property type="entry name" value="T2SP_E"/>
    <property type="match status" value="1"/>
</dbReference>
<evidence type="ECO:0000313" key="5">
    <source>
        <dbReference type="EMBL" id="EGL41824.1"/>
    </source>
</evidence>
<gene>
    <name evidence="5" type="primary">pulE</name>
    <name evidence="5" type="ORF">HMPREF1039_0071</name>
</gene>
<dbReference type="Pfam" id="PF00437">
    <property type="entry name" value="T2SSE"/>
    <property type="match status" value="1"/>
</dbReference>
<dbReference type="SMART" id="SM00382">
    <property type="entry name" value="AAA"/>
    <property type="match status" value="1"/>
</dbReference>
<name>A0ABN0D0X3_9FIRM</name>